<organism evidence="3 4">
    <name type="scientific">Inhella crocodyli</name>
    <dbReference type="NCBI Taxonomy" id="2499851"/>
    <lineage>
        <taxon>Bacteria</taxon>
        <taxon>Pseudomonadati</taxon>
        <taxon>Pseudomonadota</taxon>
        <taxon>Betaproteobacteria</taxon>
        <taxon>Burkholderiales</taxon>
        <taxon>Sphaerotilaceae</taxon>
        <taxon>Inhella</taxon>
    </lineage>
</organism>
<evidence type="ECO:0000259" key="2">
    <source>
        <dbReference type="Pfam" id="PF03795"/>
    </source>
</evidence>
<dbReference type="Proteomes" id="UP000288587">
    <property type="component" value="Unassembled WGS sequence"/>
</dbReference>
<protein>
    <submittedName>
        <fullName evidence="3">Transcription initiation protein</fullName>
    </submittedName>
</protein>
<comment type="similarity">
    <text evidence="1">Belongs to the YciI family.</text>
</comment>
<dbReference type="EMBL" id="SACM01000004">
    <property type="protein sequence ID" value="RVT83858.1"/>
    <property type="molecule type" value="Genomic_DNA"/>
</dbReference>
<comment type="caution">
    <text evidence="3">The sequence shown here is derived from an EMBL/GenBank/DDBJ whole genome shotgun (WGS) entry which is preliminary data.</text>
</comment>
<dbReference type="Gene3D" id="3.30.70.1060">
    <property type="entry name" value="Dimeric alpha+beta barrel"/>
    <property type="match status" value="1"/>
</dbReference>
<accession>A0A3S3T5P3</accession>
<dbReference type="PANTHER" id="PTHR35174:SF3">
    <property type="entry name" value="BLL7171 PROTEIN"/>
    <property type="match status" value="1"/>
</dbReference>
<proteinExistence type="inferred from homology"/>
<evidence type="ECO:0000313" key="3">
    <source>
        <dbReference type="EMBL" id="RVT83858.1"/>
    </source>
</evidence>
<dbReference type="RefSeq" id="WP_127683822.1">
    <property type="nucleotide sequence ID" value="NZ_SACM01000004.1"/>
</dbReference>
<evidence type="ECO:0000256" key="1">
    <source>
        <dbReference type="ARBA" id="ARBA00007689"/>
    </source>
</evidence>
<evidence type="ECO:0000313" key="4">
    <source>
        <dbReference type="Proteomes" id="UP000288587"/>
    </source>
</evidence>
<name>A0A3S3T5P3_9BURK</name>
<dbReference type="Pfam" id="PF03795">
    <property type="entry name" value="YCII"/>
    <property type="match status" value="1"/>
</dbReference>
<dbReference type="InterPro" id="IPR011008">
    <property type="entry name" value="Dimeric_a/b-barrel"/>
</dbReference>
<dbReference type="SUPFAM" id="SSF54909">
    <property type="entry name" value="Dimeric alpha+beta barrel"/>
    <property type="match status" value="1"/>
</dbReference>
<keyword evidence="4" id="KW-1185">Reference proteome</keyword>
<dbReference type="OrthoDB" id="9807535at2"/>
<sequence length="117" mass="12433">MPNFLFLLHETPADSMAINAAELGEIIAAHQAWAERLGAAGQLVGGEKLTDDGGRHLRRQGGQVLVSDGPYAEAHDVIGGFYIVQAPDLAAAEALAADCPHQHGRQWIEIRTIDALG</sequence>
<feature type="domain" description="YCII-related" evidence="2">
    <location>
        <begin position="8"/>
        <end position="101"/>
    </location>
</feature>
<dbReference type="InterPro" id="IPR005545">
    <property type="entry name" value="YCII"/>
</dbReference>
<reference evidence="3 4" key="1">
    <citation type="submission" date="2019-01" db="EMBL/GenBank/DDBJ databases">
        <authorList>
            <person name="Chen W.-M."/>
        </authorList>
    </citation>
    <scope>NUCLEOTIDE SEQUENCE [LARGE SCALE GENOMIC DNA]</scope>
    <source>
        <strain evidence="3 4">CCP-18</strain>
    </source>
</reference>
<dbReference type="PANTHER" id="PTHR35174">
    <property type="entry name" value="BLL7171 PROTEIN-RELATED"/>
    <property type="match status" value="1"/>
</dbReference>
<gene>
    <name evidence="3" type="ORF">EOD73_14955</name>
</gene>
<dbReference type="AlphaFoldDB" id="A0A3S3T5P3"/>